<evidence type="ECO:0000259" key="1">
    <source>
        <dbReference type="Pfam" id="PF13788"/>
    </source>
</evidence>
<reference evidence="2 3" key="1">
    <citation type="submission" date="2017-08" db="EMBL/GenBank/DDBJ databases">
        <title>Infants hospitalized years apart are colonized by the same room-sourced microbial strains.</title>
        <authorList>
            <person name="Brooks B."/>
            <person name="Olm M.R."/>
            <person name="Firek B.A."/>
            <person name="Baker R."/>
            <person name="Thomas B.C."/>
            <person name="Morowitz M.J."/>
            <person name="Banfield J.F."/>
        </authorList>
    </citation>
    <scope>NUCLEOTIDE SEQUENCE [LARGE SCALE GENOMIC DNA]</scope>
    <source>
        <strain evidence="2">S2_003_000_R2_14</strain>
    </source>
</reference>
<dbReference type="EMBL" id="QFQP01000015">
    <property type="protein sequence ID" value="PZR11184.1"/>
    <property type="molecule type" value="Genomic_DNA"/>
</dbReference>
<organism evidence="2 3">
    <name type="scientific">Archangium gephyra</name>
    <dbReference type="NCBI Taxonomy" id="48"/>
    <lineage>
        <taxon>Bacteria</taxon>
        <taxon>Pseudomonadati</taxon>
        <taxon>Myxococcota</taxon>
        <taxon>Myxococcia</taxon>
        <taxon>Myxococcales</taxon>
        <taxon>Cystobacterineae</taxon>
        <taxon>Archangiaceae</taxon>
        <taxon>Archangium</taxon>
    </lineage>
</organism>
<dbReference type="Pfam" id="PF13788">
    <property type="entry name" value="DUF4180"/>
    <property type="match status" value="1"/>
</dbReference>
<dbReference type="Proteomes" id="UP000249061">
    <property type="component" value="Unassembled WGS sequence"/>
</dbReference>
<sequence length="104" mass="11380">MKTFTLEAQGPVIASSADVSNLIGQTWGQAVDSIVVPVSRLHADFFDLKTGFAGELLQKLVNHQLKLVVVGDVSAHVARSDAFRDFVREAQRGTQVRFVDAVRE</sequence>
<dbReference type="AlphaFoldDB" id="A0A2W5V5W1"/>
<proteinExistence type="predicted"/>
<dbReference type="InterPro" id="IPR025438">
    <property type="entry name" value="DUF4180"/>
</dbReference>
<gene>
    <name evidence="2" type="ORF">DI536_18545</name>
</gene>
<protein>
    <submittedName>
        <fullName evidence="2">DUF4180 domain-containing protein</fullName>
    </submittedName>
</protein>
<feature type="domain" description="DUF4180" evidence="1">
    <location>
        <begin position="4"/>
        <end position="102"/>
    </location>
</feature>
<evidence type="ECO:0000313" key="2">
    <source>
        <dbReference type="EMBL" id="PZR11184.1"/>
    </source>
</evidence>
<accession>A0A2W5V5W1</accession>
<evidence type="ECO:0000313" key="3">
    <source>
        <dbReference type="Proteomes" id="UP000249061"/>
    </source>
</evidence>
<comment type="caution">
    <text evidence="2">The sequence shown here is derived from an EMBL/GenBank/DDBJ whole genome shotgun (WGS) entry which is preliminary data.</text>
</comment>
<name>A0A2W5V5W1_9BACT</name>